<dbReference type="InParanoid" id="H1Z262"/>
<name>H1Z262_9EURY</name>
<dbReference type="HOGENOM" id="CLU_3163124_0_0_2"/>
<keyword evidence="2" id="KW-1185">Reference proteome</keyword>
<dbReference type="AlphaFoldDB" id="H1Z262"/>
<dbReference type="EMBL" id="CM001436">
    <property type="protein sequence ID" value="EHQ36407.1"/>
    <property type="molecule type" value="Genomic_DNA"/>
</dbReference>
<protein>
    <submittedName>
        <fullName evidence="1">Uncharacterized protein</fullName>
    </submittedName>
</protein>
<evidence type="ECO:0000313" key="1">
    <source>
        <dbReference type="EMBL" id="EHQ36407.1"/>
    </source>
</evidence>
<sequence>MSGQYMAGSYTIDLKMRTGFKNNYKNLMRIKEENTHKETYYIHVNQT</sequence>
<organism evidence="1 2">
    <name type="scientific">Methanoplanus limicola DSM 2279</name>
    <dbReference type="NCBI Taxonomy" id="937775"/>
    <lineage>
        <taxon>Archaea</taxon>
        <taxon>Methanobacteriati</taxon>
        <taxon>Methanobacteriota</taxon>
        <taxon>Stenosarchaea group</taxon>
        <taxon>Methanomicrobia</taxon>
        <taxon>Methanomicrobiales</taxon>
        <taxon>Methanomicrobiaceae</taxon>
        <taxon>Methanoplanus</taxon>
    </lineage>
</organism>
<dbReference type="STRING" id="937775.Metlim_2353"/>
<reference evidence="1 2" key="1">
    <citation type="submission" date="2011-10" db="EMBL/GenBank/DDBJ databases">
        <title>The Improved High-Quality Draft genome of Methanoplanus limicola DSM 2279.</title>
        <authorList>
            <consortium name="US DOE Joint Genome Institute (JGI-PGF)"/>
            <person name="Lucas S."/>
            <person name="Copeland A."/>
            <person name="Lapidus A."/>
            <person name="Glavina del Rio T."/>
            <person name="Dalin E."/>
            <person name="Tice H."/>
            <person name="Bruce D."/>
            <person name="Goodwin L."/>
            <person name="Pitluck S."/>
            <person name="Peters L."/>
            <person name="Mikhailova N."/>
            <person name="Lu M."/>
            <person name="Kyrpides N."/>
            <person name="Mavromatis K."/>
            <person name="Ivanova N."/>
            <person name="Markowitz V."/>
            <person name="Cheng J.-F."/>
            <person name="Hugenholtz P."/>
            <person name="Woyke T."/>
            <person name="Wu D."/>
            <person name="Wirth R."/>
            <person name="Brambilla E.-M."/>
            <person name="Klenk H.-P."/>
            <person name="Eisen J.A."/>
        </authorList>
    </citation>
    <scope>NUCLEOTIDE SEQUENCE [LARGE SCALE GENOMIC DNA]</scope>
    <source>
        <strain evidence="1 2">DSM 2279</strain>
    </source>
</reference>
<gene>
    <name evidence="1" type="ORF">Metlim_2353</name>
</gene>
<dbReference type="Proteomes" id="UP000005741">
    <property type="component" value="Chromosome"/>
</dbReference>
<accession>H1Z262</accession>
<proteinExistence type="predicted"/>
<evidence type="ECO:0000313" key="2">
    <source>
        <dbReference type="Proteomes" id="UP000005741"/>
    </source>
</evidence>
<dbReference type="RefSeq" id="WP_004078663.1">
    <property type="nucleotide sequence ID" value="NZ_CM001436.1"/>
</dbReference>